<proteinExistence type="predicted"/>
<sequence length="214" mass="23151">MRRRRGLETWASRQRREARMQGPAVRAVGCVACDQQLPFRSLAARLRGSEVVVEFGTYSKRQPELHSPGGDRGFIADGHASLTHNSPCNRSVNKGSAGNKDAHKAAVAVMSAVCCVGLAHTNSIAGLSLALVARCEETAQGAWIGSRGLRHEGAESEFLEESPSARRRYSARHVGRRLISSQSQPTLSAYPNCDLQREGEGGGGNDLRRLYLSP</sequence>
<dbReference type="EMBL" id="ML978965">
    <property type="protein sequence ID" value="KAF1929806.1"/>
    <property type="molecule type" value="Genomic_DNA"/>
</dbReference>
<accession>A0A6A5RU14</accession>
<reference evidence="2" key="1">
    <citation type="journal article" date="2020" name="Stud. Mycol.">
        <title>101 Dothideomycetes genomes: a test case for predicting lifestyles and emergence of pathogens.</title>
        <authorList>
            <person name="Haridas S."/>
            <person name="Albert R."/>
            <person name="Binder M."/>
            <person name="Bloem J."/>
            <person name="Labutti K."/>
            <person name="Salamov A."/>
            <person name="Andreopoulos B."/>
            <person name="Baker S."/>
            <person name="Barry K."/>
            <person name="Bills G."/>
            <person name="Bluhm B."/>
            <person name="Cannon C."/>
            <person name="Castanera R."/>
            <person name="Culley D."/>
            <person name="Daum C."/>
            <person name="Ezra D."/>
            <person name="Gonzalez J."/>
            <person name="Henrissat B."/>
            <person name="Kuo A."/>
            <person name="Liang C."/>
            <person name="Lipzen A."/>
            <person name="Lutzoni F."/>
            <person name="Magnuson J."/>
            <person name="Mondo S."/>
            <person name="Nolan M."/>
            <person name="Ohm R."/>
            <person name="Pangilinan J."/>
            <person name="Park H.-J."/>
            <person name="Ramirez L."/>
            <person name="Alfaro M."/>
            <person name="Sun H."/>
            <person name="Tritt A."/>
            <person name="Yoshinaga Y."/>
            <person name="Zwiers L.-H."/>
            <person name="Turgeon B."/>
            <person name="Goodwin S."/>
            <person name="Spatafora J."/>
            <person name="Crous P."/>
            <person name="Grigoriev I."/>
        </authorList>
    </citation>
    <scope>NUCLEOTIDE SEQUENCE</scope>
    <source>
        <strain evidence="2">CBS 183.55</strain>
    </source>
</reference>
<protein>
    <submittedName>
        <fullName evidence="2">Uncharacterized protein</fullName>
    </submittedName>
</protein>
<evidence type="ECO:0000313" key="3">
    <source>
        <dbReference type="Proteomes" id="UP000800082"/>
    </source>
</evidence>
<evidence type="ECO:0000313" key="2">
    <source>
        <dbReference type="EMBL" id="KAF1929806.1"/>
    </source>
</evidence>
<dbReference type="AlphaFoldDB" id="A0A6A5RU14"/>
<organism evidence="2 3">
    <name type="scientific">Didymella exigua CBS 183.55</name>
    <dbReference type="NCBI Taxonomy" id="1150837"/>
    <lineage>
        <taxon>Eukaryota</taxon>
        <taxon>Fungi</taxon>
        <taxon>Dikarya</taxon>
        <taxon>Ascomycota</taxon>
        <taxon>Pezizomycotina</taxon>
        <taxon>Dothideomycetes</taxon>
        <taxon>Pleosporomycetidae</taxon>
        <taxon>Pleosporales</taxon>
        <taxon>Pleosporineae</taxon>
        <taxon>Didymellaceae</taxon>
        <taxon>Didymella</taxon>
    </lineage>
</organism>
<gene>
    <name evidence="2" type="ORF">M421DRAFT_91600</name>
</gene>
<evidence type="ECO:0000256" key="1">
    <source>
        <dbReference type="SAM" id="MobiDB-lite"/>
    </source>
</evidence>
<dbReference type="Proteomes" id="UP000800082">
    <property type="component" value="Unassembled WGS sequence"/>
</dbReference>
<name>A0A6A5RU14_9PLEO</name>
<dbReference type="RefSeq" id="XP_033450054.1">
    <property type="nucleotide sequence ID" value="XM_033597962.1"/>
</dbReference>
<feature type="region of interest" description="Disordered" evidence="1">
    <location>
        <begin position="185"/>
        <end position="214"/>
    </location>
</feature>
<dbReference type="GeneID" id="54355629"/>
<keyword evidence="3" id="KW-1185">Reference proteome</keyword>